<evidence type="ECO:0000256" key="1">
    <source>
        <dbReference type="SAM" id="Coils"/>
    </source>
</evidence>
<evidence type="ECO:0000313" key="2">
    <source>
        <dbReference type="EMBL" id="KAA5805122.1"/>
    </source>
</evidence>
<protein>
    <submittedName>
        <fullName evidence="2">SlyX family protein</fullName>
    </submittedName>
</protein>
<dbReference type="EMBL" id="VWOJ01000001">
    <property type="protein sequence ID" value="KAA5805122.1"/>
    <property type="molecule type" value="Genomic_DNA"/>
</dbReference>
<organism evidence="2 3">
    <name type="scientific">Alkalicaulis satelles</name>
    <dbReference type="NCBI Taxonomy" id="2609175"/>
    <lineage>
        <taxon>Bacteria</taxon>
        <taxon>Pseudomonadati</taxon>
        <taxon>Pseudomonadota</taxon>
        <taxon>Alphaproteobacteria</taxon>
        <taxon>Maricaulales</taxon>
        <taxon>Maricaulaceae</taxon>
        <taxon>Alkalicaulis</taxon>
    </lineage>
</organism>
<evidence type="ECO:0000313" key="3">
    <source>
        <dbReference type="Proteomes" id="UP000325122"/>
    </source>
</evidence>
<dbReference type="AlphaFoldDB" id="A0A5M6ZJW4"/>
<sequence>MTQRILRSLKHWTRHSGRATPSSAGFEAQLSSLKCSEKQEFAPMSDARLDALEMHIAEQQRLIDDLSEALAVQQTDIERLKALLQRSDSRIAELEAVFPAASPEKPPHY</sequence>
<proteinExistence type="predicted"/>
<feature type="coiled-coil region" evidence="1">
    <location>
        <begin position="49"/>
        <end position="97"/>
    </location>
</feature>
<dbReference type="Proteomes" id="UP000325122">
    <property type="component" value="Unassembled WGS sequence"/>
</dbReference>
<accession>A0A5M6ZJW4</accession>
<comment type="caution">
    <text evidence="2">The sequence shown here is derived from an EMBL/GenBank/DDBJ whole genome shotgun (WGS) entry which is preliminary data.</text>
</comment>
<dbReference type="Gene3D" id="1.20.5.300">
    <property type="match status" value="1"/>
</dbReference>
<dbReference type="InterPro" id="IPR007236">
    <property type="entry name" value="SlyX"/>
</dbReference>
<reference evidence="2 3" key="1">
    <citation type="submission" date="2019-09" db="EMBL/GenBank/DDBJ databases">
        <authorList>
            <person name="Kevbrin V."/>
            <person name="Grouzdev D.S."/>
        </authorList>
    </citation>
    <scope>NUCLEOTIDE SEQUENCE [LARGE SCALE GENOMIC DNA]</scope>
    <source>
        <strain evidence="2 3">G-192</strain>
    </source>
</reference>
<keyword evidence="3" id="KW-1185">Reference proteome</keyword>
<name>A0A5M6ZJW4_9PROT</name>
<gene>
    <name evidence="2" type="ORF">F1654_03805</name>
</gene>
<dbReference type="Pfam" id="PF04102">
    <property type="entry name" value="SlyX"/>
    <property type="match status" value="1"/>
</dbReference>
<keyword evidence="1" id="KW-0175">Coiled coil</keyword>